<dbReference type="InterPro" id="IPR035077">
    <property type="entry name" value="PEP_carboxykinase_GTP_C"/>
</dbReference>
<evidence type="ECO:0000259" key="2">
    <source>
        <dbReference type="Pfam" id="PF00821"/>
    </source>
</evidence>
<organism evidence="3 4">
    <name type="scientific">Candidatus Sulfobium mesophilum</name>
    <dbReference type="NCBI Taxonomy" id="2016548"/>
    <lineage>
        <taxon>Bacteria</taxon>
        <taxon>Pseudomonadati</taxon>
        <taxon>Nitrospirota</taxon>
        <taxon>Nitrospiria</taxon>
        <taxon>Nitrospirales</taxon>
        <taxon>Nitrospiraceae</taxon>
        <taxon>Candidatus Sulfobium</taxon>
    </lineage>
</organism>
<dbReference type="GO" id="GO:0006094">
    <property type="term" value="P:gluconeogenesis"/>
    <property type="evidence" value="ECO:0007669"/>
    <property type="project" value="InterPro"/>
</dbReference>
<keyword evidence="3" id="KW-0670">Pyruvate</keyword>
<dbReference type="GO" id="GO:0004613">
    <property type="term" value="F:phosphoenolpyruvate carboxykinase (GTP) activity"/>
    <property type="evidence" value="ECO:0007669"/>
    <property type="project" value="UniProtKB-EC"/>
</dbReference>
<dbReference type="InterPro" id="IPR013035">
    <property type="entry name" value="PEP_carboxykinase_C"/>
</dbReference>
<keyword evidence="4" id="KW-1185">Reference proteome</keyword>
<keyword evidence="3" id="KW-0418">Kinase</keyword>
<sequence>MPDEGDLDLSGLDISADSMKELMTVDTGEWSAEIPDIERHFAEFGDRLPERLTQQLQELRKRLG</sequence>
<dbReference type="AlphaFoldDB" id="A0A2U3QJD5"/>
<keyword evidence="3" id="KW-0456">Lyase</keyword>
<keyword evidence="1" id="KW-0210">Decarboxylase</keyword>
<accession>A0A2U3QJD5</accession>
<dbReference type="Proteomes" id="UP000245125">
    <property type="component" value="Unassembled WGS sequence"/>
</dbReference>
<evidence type="ECO:0000313" key="4">
    <source>
        <dbReference type="Proteomes" id="UP000245125"/>
    </source>
</evidence>
<dbReference type="Gene3D" id="3.90.228.20">
    <property type="match status" value="1"/>
</dbReference>
<dbReference type="Pfam" id="PF00821">
    <property type="entry name" value="PEPCK_GTP"/>
    <property type="match status" value="1"/>
</dbReference>
<proteinExistence type="predicted"/>
<reference evidence="4" key="1">
    <citation type="submission" date="2018-03" db="EMBL/GenBank/DDBJ databases">
        <authorList>
            <person name="Zecchin S."/>
        </authorList>
    </citation>
    <scope>NUCLEOTIDE SEQUENCE [LARGE SCALE GENOMIC DNA]</scope>
</reference>
<evidence type="ECO:0000256" key="1">
    <source>
        <dbReference type="ARBA" id="ARBA00022793"/>
    </source>
</evidence>
<dbReference type="EC" id="4.1.1.32" evidence="3"/>
<dbReference type="EMBL" id="OUUY01000103">
    <property type="protein sequence ID" value="SPQ01460.1"/>
    <property type="molecule type" value="Genomic_DNA"/>
</dbReference>
<dbReference type="GO" id="GO:0017076">
    <property type="term" value="F:purine nucleotide binding"/>
    <property type="evidence" value="ECO:0007669"/>
    <property type="project" value="InterPro"/>
</dbReference>
<feature type="domain" description="Phosphoenolpyruvate carboxykinase C-terminal P-loop" evidence="2">
    <location>
        <begin position="1"/>
        <end position="62"/>
    </location>
</feature>
<keyword evidence="3" id="KW-0808">Transferase</keyword>
<name>A0A2U3QJD5_9BACT</name>
<dbReference type="GO" id="GO:0016301">
    <property type="term" value="F:kinase activity"/>
    <property type="evidence" value="ECO:0007669"/>
    <property type="project" value="UniProtKB-KW"/>
</dbReference>
<dbReference type="SUPFAM" id="SSF53795">
    <property type="entry name" value="PEP carboxykinase-like"/>
    <property type="match status" value="1"/>
</dbReference>
<gene>
    <name evidence="3" type="primary">pckG</name>
    <name evidence="3" type="ORF">NBG4_550021</name>
</gene>
<evidence type="ECO:0000313" key="3">
    <source>
        <dbReference type="EMBL" id="SPQ01460.1"/>
    </source>
</evidence>
<protein>
    <submittedName>
        <fullName evidence="3">Phosphoenolpyruvate carboxykinase (GTP)</fullName>
        <ecNumber evidence="3">4.1.1.32</ecNumber>
    </submittedName>
</protein>